<dbReference type="EMBL" id="JAPHEG010000007">
    <property type="protein sequence ID" value="MDF2954168.1"/>
    <property type="molecule type" value="Genomic_DNA"/>
</dbReference>
<dbReference type="AlphaFoldDB" id="A0AAE3P5V4"/>
<name>A0AAE3P5V4_9BACT</name>
<reference evidence="2" key="1">
    <citation type="submission" date="2022-11" db="EMBL/GenBank/DDBJ databases">
        <title>Candidatus Alkanophaga archaea from heated hydrothermal vent sediment oxidize petroleum alkanes.</title>
        <authorList>
            <person name="Zehnle H."/>
            <person name="Laso-Perez R."/>
            <person name="Lipp J."/>
            <person name="Teske A."/>
            <person name="Wegener G."/>
        </authorList>
    </citation>
    <scope>NUCLEOTIDE SEQUENCE</scope>
    <source>
        <strain evidence="2">MCA70</strain>
    </source>
</reference>
<keyword evidence="1" id="KW-0732">Signal</keyword>
<feature type="chain" id="PRO_5042138939" evidence="1">
    <location>
        <begin position="20"/>
        <end position="174"/>
    </location>
</feature>
<protein>
    <submittedName>
        <fullName evidence="2">Uncharacterized protein</fullName>
    </submittedName>
</protein>
<comment type="caution">
    <text evidence="2">The sequence shown here is derived from an EMBL/GenBank/DDBJ whole genome shotgun (WGS) entry which is preliminary data.</text>
</comment>
<organism evidence="2 3">
    <name type="scientific">Candidatus Thermodesulfobacterium syntrophicum</name>
    <dbReference type="NCBI Taxonomy" id="3060442"/>
    <lineage>
        <taxon>Bacteria</taxon>
        <taxon>Pseudomonadati</taxon>
        <taxon>Thermodesulfobacteriota</taxon>
        <taxon>Thermodesulfobacteria</taxon>
        <taxon>Thermodesulfobacteriales</taxon>
        <taxon>Thermodesulfobacteriaceae</taxon>
        <taxon>Thermodesulfobacterium</taxon>
    </lineage>
</organism>
<feature type="signal peptide" evidence="1">
    <location>
        <begin position="1"/>
        <end position="19"/>
    </location>
</feature>
<evidence type="ECO:0000256" key="1">
    <source>
        <dbReference type="SAM" id="SignalP"/>
    </source>
</evidence>
<dbReference type="Proteomes" id="UP001144110">
    <property type="component" value="Unassembled WGS sequence"/>
</dbReference>
<gene>
    <name evidence="2" type="ORF">OD816_001413</name>
</gene>
<sequence>MLGLSVFLLVIIISNNAFSFNLNDSNDKHSVEAFHPNGTQFLIDLEGFKAKPIKRKSVFFLGNITIEKRIYKNSKGKLKVRIYRGENLIDNWKSLIFTLSGFSKKDLKDLQIEECKAKLYEKDNYKAVVLPLVETQNKGLIVIFSSENFTLKEMLNLIKKFPIKNYCLSSCPCN</sequence>
<accession>A0AAE3P5V4</accession>
<evidence type="ECO:0000313" key="2">
    <source>
        <dbReference type="EMBL" id="MDF2954168.1"/>
    </source>
</evidence>
<proteinExistence type="predicted"/>
<evidence type="ECO:0000313" key="3">
    <source>
        <dbReference type="Proteomes" id="UP001144110"/>
    </source>
</evidence>